<evidence type="ECO:0000256" key="11">
    <source>
        <dbReference type="ARBA" id="ARBA00023004"/>
    </source>
</evidence>
<dbReference type="InterPro" id="IPR051817">
    <property type="entry name" value="FDH_cytochrome_b556_subunit"/>
</dbReference>
<keyword evidence="10 13" id="KW-1133">Transmembrane helix</keyword>
<dbReference type="GO" id="GO:0009061">
    <property type="term" value="P:anaerobic respiration"/>
    <property type="evidence" value="ECO:0007669"/>
    <property type="project" value="TreeGrafter"/>
</dbReference>
<dbReference type="EMBL" id="AP011529">
    <property type="protein sequence ID" value="BAI80792.1"/>
    <property type="molecule type" value="Genomic_DNA"/>
</dbReference>
<name>D3PDW9_DEFDS</name>
<comment type="similarity">
    <text evidence="3">Belongs to the formate dehydrogenase gamma subunit family.</text>
</comment>
<dbReference type="OrthoDB" id="9790598at2"/>
<evidence type="ECO:0000256" key="9">
    <source>
        <dbReference type="ARBA" id="ARBA00022982"/>
    </source>
</evidence>
<evidence type="ECO:0000256" key="4">
    <source>
        <dbReference type="ARBA" id="ARBA00022448"/>
    </source>
</evidence>
<comment type="subcellular location">
    <subcellularLocation>
        <location evidence="2">Cell membrane</location>
        <topology evidence="2">Multi-pass membrane protein</topology>
    </subcellularLocation>
</comment>
<feature type="transmembrane region" description="Helical" evidence="13">
    <location>
        <begin position="115"/>
        <end position="136"/>
    </location>
</feature>
<comment type="cofactor">
    <cofactor evidence="1">
        <name>heme</name>
        <dbReference type="ChEBI" id="CHEBI:30413"/>
    </cofactor>
</comment>
<dbReference type="GO" id="GO:0009055">
    <property type="term" value="F:electron transfer activity"/>
    <property type="evidence" value="ECO:0007669"/>
    <property type="project" value="InterPro"/>
</dbReference>
<keyword evidence="4" id="KW-0813">Transport</keyword>
<evidence type="ECO:0000256" key="2">
    <source>
        <dbReference type="ARBA" id="ARBA00004651"/>
    </source>
</evidence>
<dbReference type="GO" id="GO:0046872">
    <property type="term" value="F:metal ion binding"/>
    <property type="evidence" value="ECO:0007669"/>
    <property type="project" value="UniProtKB-KW"/>
</dbReference>
<evidence type="ECO:0000256" key="7">
    <source>
        <dbReference type="ARBA" id="ARBA00022692"/>
    </source>
</evidence>
<keyword evidence="6" id="KW-0349">Heme</keyword>
<keyword evidence="5" id="KW-1003">Cell membrane</keyword>
<keyword evidence="9" id="KW-0249">Electron transport</keyword>
<dbReference type="GO" id="GO:0015944">
    <property type="term" value="P:formate oxidation"/>
    <property type="evidence" value="ECO:0007669"/>
    <property type="project" value="TreeGrafter"/>
</dbReference>
<evidence type="ECO:0000256" key="5">
    <source>
        <dbReference type="ARBA" id="ARBA00022475"/>
    </source>
</evidence>
<keyword evidence="16" id="KW-1185">Reference proteome</keyword>
<keyword evidence="12 13" id="KW-0472">Membrane</keyword>
<feature type="transmembrane region" description="Helical" evidence="13">
    <location>
        <begin position="75"/>
        <end position="94"/>
    </location>
</feature>
<dbReference type="GO" id="GO:0008863">
    <property type="term" value="F:formate dehydrogenase (NAD+) activity"/>
    <property type="evidence" value="ECO:0007669"/>
    <property type="project" value="InterPro"/>
</dbReference>
<keyword evidence="7 13" id="KW-0812">Transmembrane</keyword>
<evidence type="ECO:0000256" key="8">
    <source>
        <dbReference type="ARBA" id="ARBA00022723"/>
    </source>
</evidence>
<dbReference type="Pfam" id="PF01292">
    <property type="entry name" value="Ni_hydr_CYTB"/>
    <property type="match status" value="1"/>
</dbReference>
<dbReference type="KEGG" id="ddf:DEFDS_1329"/>
<dbReference type="GO" id="GO:0005886">
    <property type="term" value="C:plasma membrane"/>
    <property type="evidence" value="ECO:0007669"/>
    <property type="project" value="UniProtKB-SubCell"/>
</dbReference>
<reference evidence="15 16" key="1">
    <citation type="journal article" date="2010" name="DNA Res.">
        <title>Bacterial lifestyle in a deep-sea hydrothermal vent chimney revealed by the genome sequence of the thermophilic bacterium Deferribacter desulfuricans SSM1.</title>
        <authorList>
            <person name="Takaki Y."/>
            <person name="Shimamura S."/>
            <person name="Nakagawa S."/>
            <person name="Fukuhara Y."/>
            <person name="Horikawa H."/>
            <person name="Ankai A."/>
            <person name="Harada T."/>
            <person name="Hosoyama A."/>
            <person name="Oguchi A."/>
            <person name="Fukui S."/>
            <person name="Fujita N."/>
            <person name="Takami H."/>
            <person name="Takai K."/>
        </authorList>
    </citation>
    <scope>NUCLEOTIDE SEQUENCE [LARGE SCALE GENOMIC DNA]</scope>
    <source>
        <strain evidence="16">DSM 14783 / JCM 11476 / NBRC 101012 / SSM1</strain>
    </source>
</reference>
<dbReference type="InterPro" id="IPR006471">
    <property type="entry name" value="Formate_DH_gsu"/>
</dbReference>
<evidence type="ECO:0000256" key="10">
    <source>
        <dbReference type="ARBA" id="ARBA00022989"/>
    </source>
</evidence>
<dbReference type="AlphaFoldDB" id="D3PDW9"/>
<proteinExistence type="inferred from homology"/>
<organism evidence="15 16">
    <name type="scientific">Deferribacter desulfuricans (strain DSM 14783 / JCM 11476 / NBRC 101012 / SSM1)</name>
    <dbReference type="NCBI Taxonomy" id="639282"/>
    <lineage>
        <taxon>Bacteria</taxon>
        <taxon>Pseudomonadati</taxon>
        <taxon>Deferribacterota</taxon>
        <taxon>Deferribacteres</taxon>
        <taxon>Deferribacterales</taxon>
        <taxon>Deferribacteraceae</taxon>
        <taxon>Deferribacter</taxon>
    </lineage>
</organism>
<sequence length="299" mass="35234">MSKRIFLSLIILVLITVYAYPFFYSYEKYGLKNIETYNTVLLTDSYKQISKEFTKDWKNYGKTFLVLQKNYFKKLYFWIVVIIPLVFLLHYIIIGPKRFSHDGEKFLIFNVLNRLVHWITAAAFTILVISGLVMLFGKYFGGGSFVRFFRYLHAPAAFVFTPFAIIMFLMWIKDMIIAPGDVTWFIKFGGYLSKGSDFIMPVGKFNPGQKSWFWLATMGGMVMMYTGYYLYSFDTDVNSLRIYAIIHNFLGMLILMMFLVHLYMSLFAIKGSLKSMITGYKHEDELKHMHNRYYLKVKK</sequence>
<dbReference type="GO" id="GO:0036397">
    <property type="term" value="F:formate dehydrogenase (quinone) activity"/>
    <property type="evidence" value="ECO:0007669"/>
    <property type="project" value="TreeGrafter"/>
</dbReference>
<feature type="transmembrane region" description="Helical" evidence="13">
    <location>
        <begin position="148"/>
        <end position="172"/>
    </location>
</feature>
<dbReference type="NCBIfam" id="TIGR01583">
    <property type="entry name" value="formate-DH-gamm"/>
    <property type="match status" value="1"/>
</dbReference>
<evidence type="ECO:0000256" key="12">
    <source>
        <dbReference type="ARBA" id="ARBA00023136"/>
    </source>
</evidence>
<evidence type="ECO:0000313" key="15">
    <source>
        <dbReference type="EMBL" id="BAI80792.1"/>
    </source>
</evidence>
<keyword evidence="8" id="KW-0479">Metal-binding</keyword>
<dbReference type="RefSeq" id="WP_013008038.1">
    <property type="nucleotide sequence ID" value="NC_013939.1"/>
</dbReference>
<dbReference type="Gene3D" id="1.20.950.20">
    <property type="entry name" value="Transmembrane di-heme cytochromes, Chain C"/>
    <property type="match status" value="1"/>
</dbReference>
<dbReference type="Proteomes" id="UP000001520">
    <property type="component" value="Chromosome"/>
</dbReference>
<feature type="domain" description="Cytochrome b561 bacterial/Ni-hydrogenase" evidence="14">
    <location>
        <begin position="109"/>
        <end position="279"/>
    </location>
</feature>
<protein>
    <submittedName>
        <fullName evidence="15">Formate dehydrogenase, gamma subunit</fullName>
        <ecNumber evidence="15">1.2.1.2</ecNumber>
    </submittedName>
</protein>
<evidence type="ECO:0000313" key="16">
    <source>
        <dbReference type="Proteomes" id="UP000001520"/>
    </source>
</evidence>
<dbReference type="STRING" id="639282.DEFDS_1329"/>
<dbReference type="HOGENOM" id="CLU_047957_1_0_0"/>
<dbReference type="GO" id="GO:0022904">
    <property type="term" value="P:respiratory electron transport chain"/>
    <property type="evidence" value="ECO:0007669"/>
    <property type="project" value="InterPro"/>
</dbReference>
<feature type="transmembrane region" description="Helical" evidence="13">
    <location>
        <begin position="243"/>
        <end position="269"/>
    </location>
</feature>
<feature type="transmembrane region" description="Helical" evidence="13">
    <location>
        <begin position="212"/>
        <end position="231"/>
    </location>
</feature>
<evidence type="ECO:0000256" key="13">
    <source>
        <dbReference type="SAM" id="Phobius"/>
    </source>
</evidence>
<dbReference type="PANTHER" id="PTHR30074">
    <property type="entry name" value="FORMATE DEHYDROGENASE, NITRATE-INDUCIBLE, CYTOCHROME B556 FDN SUBUNIT"/>
    <property type="match status" value="1"/>
</dbReference>
<evidence type="ECO:0000256" key="3">
    <source>
        <dbReference type="ARBA" id="ARBA00010747"/>
    </source>
</evidence>
<dbReference type="InterPro" id="IPR016174">
    <property type="entry name" value="Di-haem_cyt_TM"/>
</dbReference>
<dbReference type="EC" id="1.2.1.2" evidence="15"/>
<dbReference type="SUPFAM" id="SSF81342">
    <property type="entry name" value="Transmembrane di-heme cytochromes"/>
    <property type="match status" value="1"/>
</dbReference>
<dbReference type="GO" id="GO:0009326">
    <property type="term" value="C:formate dehydrogenase complex"/>
    <property type="evidence" value="ECO:0007669"/>
    <property type="project" value="InterPro"/>
</dbReference>
<keyword evidence="15" id="KW-0560">Oxidoreductase</keyword>
<gene>
    <name evidence="15" type="ordered locus">DEFDS_1329</name>
</gene>
<dbReference type="InterPro" id="IPR011577">
    <property type="entry name" value="Cyt_b561_bac/Ni-Hgenase"/>
</dbReference>
<accession>D3PDW9</accession>
<evidence type="ECO:0000256" key="6">
    <source>
        <dbReference type="ARBA" id="ARBA00022617"/>
    </source>
</evidence>
<evidence type="ECO:0000256" key="1">
    <source>
        <dbReference type="ARBA" id="ARBA00001971"/>
    </source>
</evidence>
<dbReference type="PANTHER" id="PTHR30074:SF6">
    <property type="entry name" value="FORMATE DEHYDROGENASE GAMMA SUBUNIT"/>
    <property type="match status" value="1"/>
</dbReference>
<evidence type="ECO:0000259" key="14">
    <source>
        <dbReference type="Pfam" id="PF01292"/>
    </source>
</evidence>
<dbReference type="eggNOG" id="COG2864">
    <property type="taxonomic scope" value="Bacteria"/>
</dbReference>
<keyword evidence="11" id="KW-0408">Iron</keyword>